<dbReference type="InterPro" id="IPR019454">
    <property type="entry name" value="Lipoprot_YkyA-like"/>
</dbReference>
<keyword evidence="1" id="KW-0175">Coiled coil</keyword>
<sequence length="217" mass="25402">MKRPIQVMSVISLGMLLTACSTNPEETIYNHFEAAVEEESVFAEQQSQLQQAEEQEQEWYEEIILLGMDEYDTIVSLTEQAQESIEHRRELLEEERAGIEAGYEEASQAQDEFDSLEDQETRDLAEQVQEAMETRYESYDSIYSHYSESLDLDFELFQLLAQEDLNIDELEEQIEKVNEKYSQITEATEEFNNQTDTYNELKKSFYEAAGLDIEYNE</sequence>
<comment type="caution">
    <text evidence="2">The sequence shown here is derived from an EMBL/GenBank/DDBJ whole genome shotgun (WGS) entry which is preliminary data.</text>
</comment>
<keyword evidence="3" id="KW-1185">Reference proteome</keyword>
<dbReference type="Pfam" id="PF10368">
    <property type="entry name" value="YkyA"/>
    <property type="match status" value="1"/>
</dbReference>
<dbReference type="InterPro" id="IPR036785">
    <property type="entry name" value="YkyA-like_sf"/>
</dbReference>
<dbReference type="PROSITE" id="PS51257">
    <property type="entry name" value="PROKAR_LIPOPROTEIN"/>
    <property type="match status" value="1"/>
</dbReference>
<dbReference type="SUPFAM" id="SSF140423">
    <property type="entry name" value="MW0975(SA0943)-like"/>
    <property type="match status" value="1"/>
</dbReference>
<accession>A0A553ZUZ2</accession>
<dbReference type="OrthoDB" id="2576511at2"/>
<evidence type="ECO:0000313" key="2">
    <source>
        <dbReference type="EMBL" id="TSB45308.1"/>
    </source>
</evidence>
<dbReference type="RefSeq" id="WP_143849970.1">
    <property type="nucleotide sequence ID" value="NZ_VLXZ01000012.1"/>
</dbReference>
<protein>
    <recommendedName>
        <fullName evidence="4">Cell-wall binding lipoprotein</fullName>
    </recommendedName>
</protein>
<feature type="coiled-coil region" evidence="1">
    <location>
        <begin position="160"/>
        <end position="204"/>
    </location>
</feature>
<evidence type="ECO:0000256" key="1">
    <source>
        <dbReference type="SAM" id="Coils"/>
    </source>
</evidence>
<feature type="coiled-coil region" evidence="1">
    <location>
        <begin position="35"/>
        <end position="119"/>
    </location>
</feature>
<name>A0A553ZUZ2_9BACI</name>
<evidence type="ECO:0000313" key="3">
    <source>
        <dbReference type="Proteomes" id="UP000318521"/>
    </source>
</evidence>
<evidence type="ECO:0008006" key="4">
    <source>
        <dbReference type="Google" id="ProtNLM"/>
    </source>
</evidence>
<dbReference type="Gene3D" id="1.20.120.570">
    <property type="entry name" value="YkyA-like"/>
    <property type="match status" value="1"/>
</dbReference>
<dbReference type="AlphaFoldDB" id="A0A553ZUZ2"/>
<organism evidence="2 3">
    <name type="scientific">Alkalicoccobacillus porphyridii</name>
    <dbReference type="NCBI Taxonomy" id="2597270"/>
    <lineage>
        <taxon>Bacteria</taxon>
        <taxon>Bacillati</taxon>
        <taxon>Bacillota</taxon>
        <taxon>Bacilli</taxon>
        <taxon>Bacillales</taxon>
        <taxon>Bacillaceae</taxon>
        <taxon>Alkalicoccobacillus</taxon>
    </lineage>
</organism>
<reference evidence="2 3" key="1">
    <citation type="submission" date="2019-07" db="EMBL/GenBank/DDBJ databases">
        <authorList>
            <person name="Park Y.J."/>
            <person name="Jeong S.E."/>
            <person name="Jung H.S."/>
        </authorList>
    </citation>
    <scope>NUCLEOTIDE SEQUENCE [LARGE SCALE GENOMIC DNA]</scope>
    <source>
        <strain evidence="3">P16(2019)</strain>
    </source>
</reference>
<gene>
    <name evidence="2" type="ORF">FN960_16535</name>
</gene>
<dbReference type="EMBL" id="VLXZ01000012">
    <property type="protein sequence ID" value="TSB45308.1"/>
    <property type="molecule type" value="Genomic_DNA"/>
</dbReference>
<dbReference type="Proteomes" id="UP000318521">
    <property type="component" value="Unassembled WGS sequence"/>
</dbReference>
<proteinExistence type="predicted"/>